<evidence type="ECO:0000256" key="4">
    <source>
        <dbReference type="ARBA" id="ARBA00022884"/>
    </source>
</evidence>
<dbReference type="Proteomes" id="UP000619838">
    <property type="component" value="Unassembled WGS sequence"/>
</dbReference>
<proteinExistence type="inferred from homology"/>
<keyword evidence="4" id="KW-0694">RNA-binding</keyword>
<sequence length="492" mass="56417">MTLSPLHIGKGTSLQVSDYTIINGRYVRIDVDRAFSLVSEYGKVGAVLHTLEQLLDEFSKTGDNARKVEIRRELDFLRLCSREDTELKEAVEHRLDEISLYSIPSFLPERITGRLIDEQLKDADREVYVPGTTIKGALRTALLAHVIPQLETGEKEDIIHFISKQTRNKPAGRDSRLMKILDDRLVQHAFHCGKKWRNSSNVTFKDLKYDLLRFLVVQDSSALSPEESLGVIYPKQYTLSSIEAGQDSRNPCEAILPSVTFSFDLDVRVEELFLLASKLNFSYQGSRGIRDTQGNISWVDIEKKTSRLFNLDLNTLDRNKLDEFRGDIVAHVLECCRKFYREVLWHDRNWLEHARKRGGSEQLFEYLDQFYEQLDHIMEQGTVVMKTAGGAGFHSKTVMLSMLLDDVPQNNCFRDTMISLMKKFEIGKPPDHKGAYFLNTDTFPTSRPLSTNDPLEESFGWVMVRQEPLTAAEQNLLDSAGRNYREHILVSD</sequence>
<evidence type="ECO:0000256" key="5">
    <source>
        <dbReference type="ARBA" id="ARBA00023118"/>
    </source>
</evidence>
<dbReference type="NCBIfam" id="TIGR01899">
    <property type="entry name" value="cas_TM1807_csm5"/>
    <property type="match status" value="1"/>
</dbReference>
<protein>
    <recommendedName>
        <fullName evidence="3">CRISPR system Cms protein Csm5</fullName>
    </recommendedName>
    <alternativeName>
        <fullName evidence="6">CRISPR type III A-associated protein Csm5</fullName>
    </alternativeName>
</protein>
<gene>
    <name evidence="8" type="primary">csm5</name>
    <name evidence="8" type="ORF">INT08_08440</name>
</gene>
<name>A0ABR9XT15_9CHLB</name>
<comment type="similarity">
    <text evidence="2">Belongs to the CRISPR-associated Csm5 family.</text>
</comment>
<keyword evidence="9" id="KW-1185">Reference proteome</keyword>
<comment type="caution">
    <text evidence="8">The sequence shown here is derived from an EMBL/GenBank/DDBJ whole genome shotgun (WGS) entry which is preliminary data.</text>
</comment>
<dbReference type="RefSeq" id="WP_175187599.1">
    <property type="nucleotide sequence ID" value="NZ_JABVZQ010000012.1"/>
</dbReference>
<keyword evidence="5" id="KW-0051">Antiviral defense</keyword>
<organism evidence="8 9">
    <name type="scientific">Prosthecochloris ethylica</name>
    <dbReference type="NCBI Taxonomy" id="2743976"/>
    <lineage>
        <taxon>Bacteria</taxon>
        <taxon>Pseudomonadati</taxon>
        <taxon>Chlorobiota</taxon>
        <taxon>Chlorobiia</taxon>
        <taxon>Chlorobiales</taxon>
        <taxon>Chlorobiaceae</taxon>
        <taxon>Prosthecochloris</taxon>
    </lineage>
</organism>
<dbReference type="Pfam" id="PF03787">
    <property type="entry name" value="RAMPs"/>
    <property type="match status" value="1"/>
</dbReference>
<evidence type="ECO:0000313" key="9">
    <source>
        <dbReference type="Proteomes" id="UP000619838"/>
    </source>
</evidence>
<evidence type="ECO:0000256" key="2">
    <source>
        <dbReference type="ARBA" id="ARBA00006680"/>
    </source>
</evidence>
<evidence type="ECO:0000256" key="3">
    <source>
        <dbReference type="ARBA" id="ARBA00016113"/>
    </source>
</evidence>
<reference evidence="8 9" key="1">
    <citation type="journal article" date="2020" name="Microorganisms">
        <title>Simultaneous Genome Sequencing of Prosthecochloris ethylica and Desulfuromonas acetoxidans within a Syntrophic Mixture Reveals Unique Pili and Protein Interactions.</title>
        <authorList>
            <person name="Kyndt J.A."/>
            <person name="Van Beeumen J.J."/>
            <person name="Meyer T.E."/>
        </authorList>
    </citation>
    <scope>NUCLEOTIDE SEQUENCE [LARGE SCALE GENOMIC DNA]</scope>
    <source>
        <strain evidence="8 9">N3</strain>
    </source>
</reference>
<evidence type="ECO:0000256" key="1">
    <source>
        <dbReference type="ARBA" id="ARBA00003088"/>
    </source>
</evidence>
<dbReference type="InterPro" id="IPR010173">
    <property type="entry name" value="CRISPR-assoc_Csm5"/>
</dbReference>
<feature type="domain" description="CRISPR type III-associated protein" evidence="7">
    <location>
        <begin position="2"/>
        <end position="356"/>
    </location>
</feature>
<evidence type="ECO:0000259" key="7">
    <source>
        <dbReference type="Pfam" id="PF03787"/>
    </source>
</evidence>
<evidence type="ECO:0000313" key="8">
    <source>
        <dbReference type="EMBL" id="MBF0637197.1"/>
    </source>
</evidence>
<evidence type="ECO:0000256" key="6">
    <source>
        <dbReference type="ARBA" id="ARBA00031720"/>
    </source>
</evidence>
<dbReference type="InterPro" id="IPR005537">
    <property type="entry name" value="RAMP_III_fam"/>
</dbReference>
<dbReference type="PANTHER" id="PTHR38007">
    <property type="entry name" value="CRISPR SYSTEM CMS PROTEIN CSM5"/>
    <property type="match status" value="1"/>
</dbReference>
<comment type="function">
    <text evidence="1">This subunit might be involved in maturation of a crRNA intermediate to its mature form.</text>
</comment>
<dbReference type="EMBL" id="JADGII010000013">
    <property type="protein sequence ID" value="MBF0637197.1"/>
    <property type="molecule type" value="Genomic_DNA"/>
</dbReference>
<dbReference type="PANTHER" id="PTHR38007:SF1">
    <property type="entry name" value="CRISPR SYSTEM CMS PROTEIN CSM5"/>
    <property type="match status" value="1"/>
</dbReference>
<accession>A0ABR9XT15</accession>